<dbReference type="RefSeq" id="WP_006462153.1">
    <property type="nucleotide sequence ID" value="NZ_AEEC02000005.1"/>
</dbReference>
<sequence>MRNISILLSREQIERCVLALKDGAVAFEVLRDECRAHGLQITAQGWSEKAERYRGTAAVLIAELDHAA</sequence>
<dbReference type="Proteomes" id="UP000006772">
    <property type="component" value="Unassembled WGS sequence"/>
</dbReference>
<evidence type="ECO:0000313" key="1">
    <source>
        <dbReference type="EMBL" id="EOA05787.1"/>
    </source>
</evidence>
<name>A0AAI9IGM8_9BURK</name>
<dbReference type="EMBL" id="AEEC02000005">
    <property type="protein sequence ID" value="EOA05787.1"/>
    <property type="molecule type" value="Genomic_DNA"/>
</dbReference>
<evidence type="ECO:0000313" key="2">
    <source>
        <dbReference type="Proteomes" id="UP000006772"/>
    </source>
</evidence>
<reference evidence="1 2" key="1">
    <citation type="journal article" date="2013" name="Front. Microbiol.">
        <title>The genome of the endophytic bacterium H. frisingense GSF30(T) identifies diverse strategies in the Herbaspirillum genus to interact with plants.</title>
        <authorList>
            <person name="Straub D."/>
            <person name="Rothballer M."/>
            <person name="Hartmann A."/>
            <person name="Ludewig U."/>
        </authorList>
    </citation>
    <scope>NUCLEOTIDE SEQUENCE [LARGE SCALE GENOMIC DNA]</scope>
    <source>
        <strain evidence="1 2">GSF30</strain>
    </source>
</reference>
<organism evidence="1 2">
    <name type="scientific">Herbaspirillum frisingense GSF30</name>
    <dbReference type="NCBI Taxonomy" id="864073"/>
    <lineage>
        <taxon>Bacteria</taxon>
        <taxon>Pseudomonadati</taxon>
        <taxon>Pseudomonadota</taxon>
        <taxon>Betaproteobacteria</taxon>
        <taxon>Burkholderiales</taxon>
        <taxon>Oxalobacteraceae</taxon>
        <taxon>Herbaspirillum</taxon>
    </lineage>
</organism>
<gene>
    <name evidence="1" type="ORF">HFRIS_004993</name>
</gene>
<accession>A0AAI9IGM8</accession>
<comment type="caution">
    <text evidence="1">The sequence shown here is derived from an EMBL/GenBank/DDBJ whole genome shotgun (WGS) entry which is preliminary data.</text>
</comment>
<dbReference type="AlphaFoldDB" id="A0AAI9IGM8"/>
<protein>
    <submittedName>
        <fullName evidence="1">Uncharacterized protein</fullName>
    </submittedName>
</protein>
<proteinExistence type="predicted"/>